<name>A0AAV2YXX4_9STRA</name>
<comment type="cofactor">
    <cofactor evidence="8">
        <name>Mg(2+)</name>
        <dbReference type="ChEBI" id="CHEBI:18420"/>
    </cofactor>
</comment>
<organism evidence="10 11">
    <name type="scientific">Lagenidium giganteum</name>
    <dbReference type="NCBI Taxonomy" id="4803"/>
    <lineage>
        <taxon>Eukaryota</taxon>
        <taxon>Sar</taxon>
        <taxon>Stramenopiles</taxon>
        <taxon>Oomycota</taxon>
        <taxon>Peronosporomycetes</taxon>
        <taxon>Pythiales</taxon>
        <taxon>Pythiaceae</taxon>
    </lineage>
</organism>
<sequence>MTTTMALPAVRALIPSLTNAWRKGQHGRIGIVGGSVEYTGAPFYAGMASLKTGADLCHIFCAEEAAIPIKCYSPELIVHPLLRSDAALERYSAEERENAIHRAVARITDVLGRVDTLVMGPGLGRDSAVFAVVRKLICHAHISNTPLILDGDALYLVSTDPEIVRGNRNAILTPNAMEYARICVAVGLLRELNVAQATLIAPSAVSQALQGPIVVRKGIADVISDGTTSITQDASGCPRRCGGQGDVLTGTIATFASWASSSSTVSDEWSPLLLAAFGGSLLTRSSAHDAFERHGRSMTAPDIIQGLGTAFVQTF</sequence>
<comment type="catalytic activity">
    <reaction evidence="7 8">
        <text>(6S)-NADPHX + ATP = ADP + phosphate + NADPH + H(+)</text>
        <dbReference type="Rhea" id="RHEA:32231"/>
        <dbReference type="ChEBI" id="CHEBI:15378"/>
        <dbReference type="ChEBI" id="CHEBI:30616"/>
        <dbReference type="ChEBI" id="CHEBI:43474"/>
        <dbReference type="ChEBI" id="CHEBI:57783"/>
        <dbReference type="ChEBI" id="CHEBI:64076"/>
        <dbReference type="ChEBI" id="CHEBI:456216"/>
        <dbReference type="EC" id="4.2.1.93"/>
    </reaction>
</comment>
<evidence type="ECO:0000256" key="5">
    <source>
        <dbReference type="ARBA" id="ARBA00023027"/>
    </source>
</evidence>
<dbReference type="InterPro" id="IPR017953">
    <property type="entry name" value="Carbohydrate_kinase_pred_CS"/>
</dbReference>
<dbReference type="NCBIfam" id="TIGR00196">
    <property type="entry name" value="yjeF_cterm"/>
    <property type="match status" value="1"/>
</dbReference>
<keyword evidence="2 8" id="KW-0547">Nucleotide-binding</keyword>
<keyword evidence="3 8" id="KW-0067">ATP-binding</keyword>
<keyword evidence="11" id="KW-1185">Reference proteome</keyword>
<dbReference type="PANTHER" id="PTHR12592:SF0">
    <property type="entry name" value="ATP-DEPENDENT (S)-NAD(P)H-HYDRATE DEHYDRATASE"/>
    <property type="match status" value="1"/>
</dbReference>
<dbReference type="HAMAP" id="MF_01965">
    <property type="entry name" value="NADHX_dehydratase"/>
    <property type="match status" value="1"/>
</dbReference>
<feature type="binding site" evidence="8">
    <location>
        <begin position="175"/>
        <end position="181"/>
    </location>
    <ligand>
        <name>(6S)-NADPHX</name>
        <dbReference type="ChEBI" id="CHEBI:64076"/>
    </ligand>
</feature>
<reference evidence="10" key="2">
    <citation type="journal article" date="2023" name="Microbiol Resour">
        <title>Decontamination and Annotation of the Draft Genome Sequence of the Oomycete Lagenidium giganteum ARSEF 373.</title>
        <authorList>
            <person name="Morgan W.R."/>
            <person name="Tartar A."/>
        </authorList>
    </citation>
    <scope>NUCLEOTIDE SEQUENCE</scope>
    <source>
        <strain evidence="10">ARSEF 373</strain>
    </source>
</reference>
<keyword evidence="1 8" id="KW-0597">Phosphoprotein</keyword>
<comment type="similarity">
    <text evidence="8">Belongs to the NnrD/CARKD family.</text>
</comment>
<comment type="function">
    <text evidence="8">Catalyzes the dehydration of the S-form of NAD(P)HX at the expense of ATP, which is converted to ADP. Together with NAD(P)HX epimerase, which catalyzes the epimerization of the S- and R-forms, the enzyme allows the repair of both epimers of NAD(P)HX, a damaged form of NAD(P)H that is a result of enzymatic or heat-dependent hydration.</text>
</comment>
<evidence type="ECO:0000256" key="8">
    <source>
        <dbReference type="HAMAP-Rule" id="MF_03157"/>
    </source>
</evidence>
<evidence type="ECO:0000256" key="3">
    <source>
        <dbReference type="ARBA" id="ARBA00022840"/>
    </source>
</evidence>
<feature type="binding site" evidence="8">
    <location>
        <position position="122"/>
    </location>
    <ligand>
        <name>(6S)-NADPHX</name>
        <dbReference type="ChEBI" id="CHEBI:64076"/>
    </ligand>
</feature>
<proteinExistence type="inferred from homology"/>
<feature type="binding site" evidence="8">
    <location>
        <begin position="217"/>
        <end position="221"/>
    </location>
    <ligand>
        <name>ATP</name>
        <dbReference type="ChEBI" id="CHEBI:30616"/>
    </ligand>
</feature>
<dbReference type="InterPro" id="IPR000631">
    <property type="entry name" value="CARKD"/>
</dbReference>
<dbReference type="GO" id="GO:0046496">
    <property type="term" value="P:nicotinamide nucleotide metabolic process"/>
    <property type="evidence" value="ECO:0007669"/>
    <property type="project" value="UniProtKB-UniRule"/>
</dbReference>
<dbReference type="Pfam" id="PF01256">
    <property type="entry name" value="Carb_kinase"/>
    <property type="match status" value="1"/>
</dbReference>
<feature type="binding site" evidence="8">
    <location>
        <position position="246"/>
    </location>
    <ligand>
        <name>(6S)-NADPHX</name>
        <dbReference type="ChEBI" id="CHEBI:64076"/>
    </ligand>
</feature>
<dbReference type="PROSITE" id="PS51383">
    <property type="entry name" value="YJEF_C_3"/>
    <property type="match status" value="1"/>
</dbReference>
<comment type="catalytic activity">
    <reaction evidence="8">
        <text>(6S)-NADHX + ATP = ADP + phosphate + NADH + H(+)</text>
        <dbReference type="Rhea" id="RHEA:19017"/>
        <dbReference type="ChEBI" id="CHEBI:15378"/>
        <dbReference type="ChEBI" id="CHEBI:30616"/>
        <dbReference type="ChEBI" id="CHEBI:43474"/>
        <dbReference type="ChEBI" id="CHEBI:57945"/>
        <dbReference type="ChEBI" id="CHEBI:64074"/>
        <dbReference type="ChEBI" id="CHEBI:456216"/>
        <dbReference type="EC" id="4.2.1.93"/>
    </reaction>
</comment>
<dbReference type="FunFam" id="3.40.1190.20:FF:000023">
    <property type="entry name" value="ATP-dependent (S)-NAD(P)H-hydrate dehydratase"/>
    <property type="match status" value="1"/>
</dbReference>
<evidence type="ECO:0000256" key="4">
    <source>
        <dbReference type="ARBA" id="ARBA00022857"/>
    </source>
</evidence>
<evidence type="ECO:0000256" key="6">
    <source>
        <dbReference type="ARBA" id="ARBA00023239"/>
    </source>
</evidence>
<dbReference type="AlphaFoldDB" id="A0AAV2YXX4"/>
<dbReference type="GO" id="GO:0005524">
    <property type="term" value="F:ATP binding"/>
    <property type="evidence" value="ECO:0007669"/>
    <property type="project" value="UniProtKB-KW"/>
</dbReference>
<feature type="binding site" evidence="8">
    <location>
        <begin position="236"/>
        <end position="245"/>
    </location>
    <ligand>
        <name>ATP</name>
        <dbReference type="ChEBI" id="CHEBI:30616"/>
    </ligand>
</feature>
<evidence type="ECO:0000256" key="7">
    <source>
        <dbReference type="ARBA" id="ARBA00047472"/>
    </source>
</evidence>
<dbReference type="InterPro" id="IPR029056">
    <property type="entry name" value="Ribokinase-like"/>
</dbReference>
<keyword evidence="4" id="KW-0521">NADP</keyword>
<gene>
    <name evidence="10" type="ORF">N0F65_001142</name>
</gene>
<dbReference type="PANTHER" id="PTHR12592">
    <property type="entry name" value="ATP-DEPENDENT (S)-NAD(P)H-HYDRATE DEHYDRATASE FAMILY MEMBER"/>
    <property type="match status" value="1"/>
</dbReference>
<evidence type="ECO:0000259" key="9">
    <source>
        <dbReference type="PROSITE" id="PS51383"/>
    </source>
</evidence>
<feature type="domain" description="YjeF C-terminal" evidence="9">
    <location>
        <begin position="6"/>
        <end position="314"/>
    </location>
</feature>
<dbReference type="CDD" id="cd01171">
    <property type="entry name" value="YXKO-related"/>
    <property type="match status" value="1"/>
</dbReference>
<dbReference type="Proteomes" id="UP001146120">
    <property type="component" value="Unassembled WGS sequence"/>
</dbReference>
<dbReference type="Gene3D" id="3.40.1190.20">
    <property type="match status" value="1"/>
</dbReference>
<dbReference type="EC" id="4.2.1.93" evidence="8"/>
<accession>A0AAV2YXX4</accession>
<dbReference type="SUPFAM" id="SSF53613">
    <property type="entry name" value="Ribokinase-like"/>
    <property type="match status" value="1"/>
</dbReference>
<comment type="caution">
    <text evidence="10">The sequence shown here is derived from an EMBL/GenBank/DDBJ whole genome shotgun (WGS) entry which is preliminary data.</text>
</comment>
<dbReference type="EMBL" id="DAKRPA010000106">
    <property type="protein sequence ID" value="DAZ98441.1"/>
    <property type="molecule type" value="Genomic_DNA"/>
</dbReference>
<protein>
    <recommendedName>
        <fullName evidence="8">ATP-dependent (S)-NAD(P)H-hydrate dehydratase</fullName>
        <ecNumber evidence="8">4.2.1.93</ecNumber>
    </recommendedName>
    <alternativeName>
        <fullName evidence="8">ATP-dependent NAD(P)HX dehydratase</fullName>
    </alternativeName>
</protein>
<dbReference type="GO" id="GO:0047453">
    <property type="term" value="F:ATP-dependent NAD(P)H-hydrate dehydratase activity"/>
    <property type="evidence" value="ECO:0007669"/>
    <property type="project" value="UniProtKB-UniRule"/>
</dbReference>
<evidence type="ECO:0000256" key="2">
    <source>
        <dbReference type="ARBA" id="ARBA00022741"/>
    </source>
</evidence>
<dbReference type="PROSITE" id="PS01050">
    <property type="entry name" value="YJEF_C_2"/>
    <property type="match status" value="1"/>
</dbReference>
<dbReference type="GO" id="GO:0110051">
    <property type="term" value="P:metabolite repair"/>
    <property type="evidence" value="ECO:0007669"/>
    <property type="project" value="TreeGrafter"/>
</dbReference>
<keyword evidence="5 8" id="KW-0520">NAD</keyword>
<evidence type="ECO:0000256" key="1">
    <source>
        <dbReference type="ARBA" id="ARBA00022553"/>
    </source>
</evidence>
<reference evidence="10" key="1">
    <citation type="submission" date="2022-11" db="EMBL/GenBank/DDBJ databases">
        <authorList>
            <person name="Morgan W.R."/>
            <person name="Tartar A."/>
        </authorList>
    </citation>
    <scope>NUCLEOTIDE SEQUENCE</scope>
    <source>
        <strain evidence="10">ARSEF 373</strain>
    </source>
</reference>
<evidence type="ECO:0000313" key="10">
    <source>
        <dbReference type="EMBL" id="DAZ98441.1"/>
    </source>
</evidence>
<keyword evidence="6 8" id="KW-0456">Lyase</keyword>
<evidence type="ECO:0000313" key="11">
    <source>
        <dbReference type="Proteomes" id="UP001146120"/>
    </source>
</evidence>